<protein>
    <submittedName>
        <fullName evidence="1">Uncharacterized protein</fullName>
    </submittedName>
</protein>
<organism evidence="1 2">
    <name type="scientific">Rhizophagus irregularis</name>
    <dbReference type="NCBI Taxonomy" id="588596"/>
    <lineage>
        <taxon>Eukaryota</taxon>
        <taxon>Fungi</taxon>
        <taxon>Fungi incertae sedis</taxon>
        <taxon>Mucoromycota</taxon>
        <taxon>Glomeromycotina</taxon>
        <taxon>Glomeromycetes</taxon>
        <taxon>Glomerales</taxon>
        <taxon>Glomeraceae</taxon>
        <taxon>Rhizophagus</taxon>
    </lineage>
</organism>
<name>A0A2I1EAQ2_9GLOM</name>
<dbReference type="AlphaFoldDB" id="A0A2I1EAQ2"/>
<gene>
    <name evidence="1" type="ORF">RhiirA1_467983</name>
</gene>
<reference evidence="1 2" key="1">
    <citation type="submission" date="2017-10" db="EMBL/GenBank/DDBJ databases">
        <title>Extensive intraspecific genome diversity in a model arbuscular mycorrhizal fungus.</title>
        <authorList>
            <person name="Chen E.C.H."/>
            <person name="Morin E."/>
            <person name="Baudet D."/>
            <person name="Noel J."/>
            <person name="Ndikumana S."/>
            <person name="Charron P."/>
            <person name="St-Onge C."/>
            <person name="Giorgi J."/>
            <person name="Grigoriev I.V."/>
            <person name="Roux C."/>
            <person name="Martin F.M."/>
            <person name="Corradi N."/>
        </authorList>
    </citation>
    <scope>NUCLEOTIDE SEQUENCE [LARGE SCALE GENOMIC DNA]</scope>
    <source>
        <strain evidence="1 2">A1</strain>
    </source>
</reference>
<evidence type="ECO:0000313" key="2">
    <source>
        <dbReference type="Proteomes" id="UP000232688"/>
    </source>
</evidence>
<accession>A0A2I1EAQ2</accession>
<proteinExistence type="predicted"/>
<dbReference type="OrthoDB" id="432528at2759"/>
<dbReference type="VEuPathDB" id="FungiDB:RhiirA1_467983"/>
<sequence length="79" mass="9078">MYIHDALKKYLYIYFSQFAIYYYATVTLNTGVIAYICGGISPNNNKYNIPMNEILIYDTKLSKWDIKNVTAAKDAIPVP</sequence>
<dbReference type="Proteomes" id="UP000232688">
    <property type="component" value="Unassembled WGS sequence"/>
</dbReference>
<evidence type="ECO:0000313" key="1">
    <source>
        <dbReference type="EMBL" id="PKC60465.1"/>
    </source>
</evidence>
<reference evidence="1 2" key="2">
    <citation type="submission" date="2017-10" db="EMBL/GenBank/DDBJ databases">
        <title>Genome analyses suggest a sexual origin of heterokaryosis in a supposedly ancient asexual fungus.</title>
        <authorList>
            <person name="Corradi N."/>
            <person name="Sedzielewska K."/>
            <person name="Noel J."/>
            <person name="Charron P."/>
            <person name="Farinelli L."/>
            <person name="Marton T."/>
            <person name="Kruger M."/>
            <person name="Pelin A."/>
            <person name="Brachmann A."/>
            <person name="Corradi N."/>
        </authorList>
    </citation>
    <scope>NUCLEOTIDE SEQUENCE [LARGE SCALE GENOMIC DNA]</scope>
    <source>
        <strain evidence="1 2">A1</strain>
    </source>
</reference>
<comment type="caution">
    <text evidence="1">The sequence shown here is derived from an EMBL/GenBank/DDBJ whole genome shotgun (WGS) entry which is preliminary data.</text>
</comment>
<dbReference type="EMBL" id="LLXH01001142">
    <property type="protein sequence ID" value="PKC60465.1"/>
    <property type="molecule type" value="Genomic_DNA"/>
</dbReference>